<dbReference type="UniPathway" id="UPA00077">
    <property type="reaction ID" value="UER00156"/>
</dbReference>
<dbReference type="PANTHER" id="PTHR20941:SF1">
    <property type="entry name" value="FOLIC ACID SYNTHESIS PROTEIN FOL1"/>
    <property type="match status" value="1"/>
</dbReference>
<dbReference type="GO" id="GO:0046656">
    <property type="term" value="P:folic acid biosynthetic process"/>
    <property type="evidence" value="ECO:0007669"/>
    <property type="project" value="UniProtKB-KW"/>
</dbReference>
<comment type="catalytic activity">
    <reaction evidence="1">
        <text>(7,8-dihydropterin-6-yl)methyl diphosphate + 4-aminobenzoate = 7,8-dihydropteroate + diphosphate</text>
        <dbReference type="Rhea" id="RHEA:19949"/>
        <dbReference type="ChEBI" id="CHEBI:17836"/>
        <dbReference type="ChEBI" id="CHEBI:17839"/>
        <dbReference type="ChEBI" id="CHEBI:33019"/>
        <dbReference type="ChEBI" id="CHEBI:72950"/>
        <dbReference type="EC" id="2.5.1.15"/>
    </reaction>
</comment>
<keyword evidence="5 9" id="KW-0808">Transferase</keyword>
<evidence type="ECO:0000256" key="2">
    <source>
        <dbReference type="ARBA" id="ARBA00001946"/>
    </source>
</evidence>
<reference evidence="11 12" key="1">
    <citation type="submission" date="2020-10" db="EMBL/GenBank/DDBJ databases">
        <title>The genome sequence of Chitinilyticum litopenaei 4Y14.</title>
        <authorList>
            <person name="Liu Y."/>
        </authorList>
    </citation>
    <scope>NUCLEOTIDE SEQUENCE [LARGE SCALE GENOMIC DNA]</scope>
    <source>
        <strain evidence="11 12">4Y14</strain>
    </source>
</reference>
<dbReference type="PROSITE" id="PS00793">
    <property type="entry name" value="DHPS_2"/>
    <property type="match status" value="1"/>
</dbReference>
<dbReference type="EC" id="2.5.1.15" evidence="4 9"/>
<dbReference type="InterPro" id="IPR006390">
    <property type="entry name" value="DHP_synth_dom"/>
</dbReference>
<dbReference type="PROSITE" id="PS50972">
    <property type="entry name" value="PTERIN_BINDING"/>
    <property type="match status" value="1"/>
</dbReference>
<keyword evidence="8 9" id="KW-0289">Folate biosynthesis</keyword>
<evidence type="ECO:0000256" key="6">
    <source>
        <dbReference type="ARBA" id="ARBA00022723"/>
    </source>
</evidence>
<dbReference type="NCBIfam" id="TIGR01496">
    <property type="entry name" value="DHPS"/>
    <property type="match status" value="1"/>
</dbReference>
<evidence type="ECO:0000256" key="5">
    <source>
        <dbReference type="ARBA" id="ARBA00022679"/>
    </source>
</evidence>
<evidence type="ECO:0000256" key="9">
    <source>
        <dbReference type="RuleBase" id="RU361205"/>
    </source>
</evidence>
<evidence type="ECO:0000256" key="7">
    <source>
        <dbReference type="ARBA" id="ARBA00022842"/>
    </source>
</evidence>
<gene>
    <name evidence="11" type="primary">folP</name>
    <name evidence="11" type="ORF">INR99_12420</name>
</gene>
<dbReference type="PANTHER" id="PTHR20941">
    <property type="entry name" value="FOLATE SYNTHESIS PROTEINS"/>
    <property type="match status" value="1"/>
</dbReference>
<name>A0A8J7FTA3_9NEIS</name>
<evidence type="ECO:0000256" key="3">
    <source>
        <dbReference type="ARBA" id="ARBA00004763"/>
    </source>
</evidence>
<dbReference type="InterPro" id="IPR011005">
    <property type="entry name" value="Dihydropteroate_synth-like_sf"/>
</dbReference>
<dbReference type="InterPro" id="IPR045031">
    <property type="entry name" value="DHP_synth-like"/>
</dbReference>
<accession>A0A8J7FTA3</accession>
<sequence>MSQLHCGRFRLSLDRPLVMGIVNVTPDSFSDGGRYVARDAALAHAEQLLAAGADLLDIGGESTRPGAAHVPVELELERVLPVLEGLQSAGVPLSIDTRKPAVMRAALALGIDLVNDIAALEGEGALALLAQSDAAVCLMHKQGEPQTMQQAPVYDDVVAEVCGYLSGRYASCLQAGITHERILLDPGFGFGKTFAHNRALFRALPQLVHDLPAPLLIGVSRKRMLGEITGRDTGERMPASIAAALLAAQAGAAVIRVHDVSETVDALRVLAALQS</sequence>
<dbReference type="InterPro" id="IPR000489">
    <property type="entry name" value="Pterin-binding_dom"/>
</dbReference>
<dbReference type="AlphaFoldDB" id="A0A8J7FTA3"/>
<dbReference type="CDD" id="cd00739">
    <property type="entry name" value="DHPS"/>
    <property type="match status" value="1"/>
</dbReference>
<organism evidence="11 12">
    <name type="scientific">Chitinilyticum piscinae</name>
    <dbReference type="NCBI Taxonomy" id="2866724"/>
    <lineage>
        <taxon>Bacteria</taxon>
        <taxon>Pseudomonadati</taxon>
        <taxon>Pseudomonadota</taxon>
        <taxon>Betaproteobacteria</taxon>
        <taxon>Neisseriales</taxon>
        <taxon>Chitinibacteraceae</taxon>
        <taxon>Chitinilyticum</taxon>
    </lineage>
</organism>
<keyword evidence="6 9" id="KW-0479">Metal-binding</keyword>
<evidence type="ECO:0000259" key="10">
    <source>
        <dbReference type="PROSITE" id="PS50972"/>
    </source>
</evidence>
<feature type="domain" description="Pterin-binding" evidence="10">
    <location>
        <begin position="16"/>
        <end position="268"/>
    </location>
</feature>
<dbReference type="GO" id="GO:0046654">
    <property type="term" value="P:tetrahydrofolate biosynthetic process"/>
    <property type="evidence" value="ECO:0007669"/>
    <property type="project" value="UniProtKB-UniPathway"/>
</dbReference>
<dbReference type="GO" id="GO:0005829">
    <property type="term" value="C:cytosol"/>
    <property type="evidence" value="ECO:0007669"/>
    <property type="project" value="TreeGrafter"/>
</dbReference>
<comment type="caution">
    <text evidence="11">The sequence shown here is derived from an EMBL/GenBank/DDBJ whole genome shotgun (WGS) entry which is preliminary data.</text>
</comment>
<dbReference type="Pfam" id="PF00809">
    <property type="entry name" value="Pterin_bind"/>
    <property type="match status" value="1"/>
</dbReference>
<evidence type="ECO:0000313" key="11">
    <source>
        <dbReference type="EMBL" id="MBE9610146.1"/>
    </source>
</evidence>
<dbReference type="GO" id="GO:0046872">
    <property type="term" value="F:metal ion binding"/>
    <property type="evidence" value="ECO:0007669"/>
    <property type="project" value="UniProtKB-KW"/>
</dbReference>
<comment type="pathway">
    <text evidence="3 9">Cofactor biosynthesis; tetrahydrofolate biosynthesis; 7,8-dihydrofolate from 2-amino-4-hydroxy-6-hydroxymethyl-7,8-dihydropteridine diphosphate and 4-aminobenzoate: step 1/2.</text>
</comment>
<dbReference type="PROSITE" id="PS00792">
    <property type="entry name" value="DHPS_1"/>
    <property type="match status" value="1"/>
</dbReference>
<proteinExistence type="inferred from homology"/>
<comment type="similarity">
    <text evidence="9">Belongs to the DHPS family.</text>
</comment>
<dbReference type="Gene3D" id="3.20.20.20">
    <property type="entry name" value="Dihydropteroate synthase-like"/>
    <property type="match status" value="1"/>
</dbReference>
<comment type="function">
    <text evidence="9">Catalyzes the condensation of para-aminobenzoate (pABA) with 6-hydroxymethyl-7,8-dihydropterin diphosphate (DHPt-PP) to form 7,8-dihydropteroate (H2Pte), the immediate precursor of folate derivatives.</text>
</comment>
<evidence type="ECO:0000256" key="8">
    <source>
        <dbReference type="ARBA" id="ARBA00022909"/>
    </source>
</evidence>
<dbReference type="EMBL" id="JADFUA010000007">
    <property type="protein sequence ID" value="MBE9610146.1"/>
    <property type="molecule type" value="Genomic_DNA"/>
</dbReference>
<keyword evidence="7 9" id="KW-0460">Magnesium</keyword>
<evidence type="ECO:0000256" key="4">
    <source>
        <dbReference type="ARBA" id="ARBA00012458"/>
    </source>
</evidence>
<protein>
    <recommendedName>
        <fullName evidence="4 9">Dihydropteroate synthase</fullName>
        <shortName evidence="9">DHPS</shortName>
        <ecNumber evidence="4 9">2.5.1.15</ecNumber>
    </recommendedName>
    <alternativeName>
        <fullName evidence="9">Dihydropteroate pyrophosphorylase</fullName>
    </alternativeName>
</protein>
<keyword evidence="12" id="KW-1185">Reference proteome</keyword>
<evidence type="ECO:0000313" key="12">
    <source>
        <dbReference type="Proteomes" id="UP000604481"/>
    </source>
</evidence>
<dbReference type="SUPFAM" id="SSF51717">
    <property type="entry name" value="Dihydropteroate synthetase-like"/>
    <property type="match status" value="1"/>
</dbReference>
<dbReference type="GO" id="GO:0004156">
    <property type="term" value="F:dihydropteroate synthase activity"/>
    <property type="evidence" value="ECO:0007669"/>
    <property type="project" value="UniProtKB-EC"/>
</dbReference>
<comment type="cofactor">
    <cofactor evidence="2 9">
        <name>Mg(2+)</name>
        <dbReference type="ChEBI" id="CHEBI:18420"/>
    </cofactor>
</comment>
<dbReference type="Proteomes" id="UP000604481">
    <property type="component" value="Unassembled WGS sequence"/>
</dbReference>
<dbReference type="RefSeq" id="WP_194116672.1">
    <property type="nucleotide sequence ID" value="NZ_JADFUA010000007.1"/>
</dbReference>
<evidence type="ECO:0000256" key="1">
    <source>
        <dbReference type="ARBA" id="ARBA00000012"/>
    </source>
</evidence>